<feature type="transmembrane region" description="Helical" evidence="1">
    <location>
        <begin position="60"/>
        <end position="79"/>
    </location>
</feature>
<feature type="transmembrane region" description="Helical" evidence="1">
    <location>
        <begin position="12"/>
        <end position="40"/>
    </location>
</feature>
<organism evidence="2 3">
    <name type="scientific">Methylobacterium longum</name>
    <dbReference type="NCBI Taxonomy" id="767694"/>
    <lineage>
        <taxon>Bacteria</taxon>
        <taxon>Pseudomonadati</taxon>
        <taxon>Pseudomonadota</taxon>
        <taxon>Alphaproteobacteria</taxon>
        <taxon>Hyphomicrobiales</taxon>
        <taxon>Methylobacteriaceae</taxon>
        <taxon>Methylobacterium</taxon>
    </lineage>
</organism>
<gene>
    <name evidence="2" type="ORF">QWZ18_28245</name>
</gene>
<evidence type="ECO:0000256" key="1">
    <source>
        <dbReference type="SAM" id="Phobius"/>
    </source>
</evidence>
<comment type="caution">
    <text evidence="2">The sequence shown here is derived from an EMBL/GenBank/DDBJ whole genome shotgun (WGS) entry which is preliminary data.</text>
</comment>
<evidence type="ECO:0000313" key="2">
    <source>
        <dbReference type="EMBL" id="MDN3574487.1"/>
    </source>
</evidence>
<keyword evidence="3" id="KW-1185">Reference proteome</keyword>
<dbReference type="EMBL" id="JAUFPT010000100">
    <property type="protein sequence ID" value="MDN3574487.1"/>
    <property type="molecule type" value="Genomic_DNA"/>
</dbReference>
<reference evidence="3" key="1">
    <citation type="journal article" date="2019" name="Int. J. Syst. Evol. Microbiol.">
        <title>The Global Catalogue of Microorganisms (GCM) 10K type strain sequencing project: providing services to taxonomists for standard genome sequencing and annotation.</title>
        <authorList>
            <consortium name="The Broad Institute Genomics Platform"/>
            <consortium name="The Broad Institute Genome Sequencing Center for Infectious Disease"/>
            <person name="Wu L."/>
            <person name="Ma J."/>
        </authorList>
    </citation>
    <scope>NUCLEOTIDE SEQUENCE [LARGE SCALE GENOMIC DNA]</scope>
    <source>
        <strain evidence="3">CECT 7806</strain>
    </source>
</reference>
<proteinExistence type="predicted"/>
<evidence type="ECO:0000313" key="3">
    <source>
        <dbReference type="Proteomes" id="UP001244297"/>
    </source>
</evidence>
<accession>A0ABT8AX33</accession>
<dbReference type="RefSeq" id="WP_238291530.1">
    <property type="nucleotide sequence ID" value="NZ_BPQS01000040.1"/>
</dbReference>
<keyword evidence="1" id="KW-0472">Membrane</keyword>
<sequence>MSARPLALLWSPLRAFTVLFVSAILLGGLAVAGVCALLVVTLVLNAGGFAFHALVTGTKILAPPVLTAMILTRGLLGFCRPLRA</sequence>
<keyword evidence="1" id="KW-1133">Transmembrane helix</keyword>
<protein>
    <submittedName>
        <fullName evidence="2">Uncharacterized protein</fullName>
    </submittedName>
</protein>
<dbReference type="Proteomes" id="UP001244297">
    <property type="component" value="Unassembled WGS sequence"/>
</dbReference>
<name>A0ABT8AX33_9HYPH</name>
<keyword evidence="1" id="KW-0812">Transmembrane</keyword>